<dbReference type="InterPro" id="IPR051482">
    <property type="entry name" value="Cholesterol_transport"/>
</dbReference>
<keyword evidence="2" id="KW-0812">Transmembrane</keyword>
<evidence type="ECO:0000313" key="5">
    <source>
        <dbReference type="Proteomes" id="UP000054289"/>
    </source>
</evidence>
<evidence type="ECO:0000256" key="2">
    <source>
        <dbReference type="SAM" id="Phobius"/>
    </source>
</evidence>
<dbReference type="Pfam" id="PF02893">
    <property type="entry name" value="GRAM"/>
    <property type="match status" value="1"/>
</dbReference>
<dbReference type="KEGG" id="pfh:PFHG_02315"/>
<dbReference type="GO" id="GO:0032934">
    <property type="term" value="F:sterol binding"/>
    <property type="evidence" value="ECO:0007669"/>
    <property type="project" value="TreeGrafter"/>
</dbReference>
<feature type="transmembrane region" description="Helical" evidence="2">
    <location>
        <begin position="1609"/>
        <end position="1626"/>
    </location>
</feature>
<dbReference type="InterPro" id="IPR004182">
    <property type="entry name" value="GRAM"/>
</dbReference>
<reference evidence="5" key="2">
    <citation type="submission" date="2006-03" db="EMBL/GenBank/DDBJ databases">
        <title>The genome sequence of the Plasmodium falciparum HB3.</title>
        <authorList>
            <consortium name="The Broad Institute Genome Sequencing Platform"/>
            <person name="Birren B."/>
            <person name="Lander E."/>
            <person name="Galagan J."/>
            <person name="Nusbaum C."/>
            <person name="Devon K."/>
            <person name="Henn M."/>
            <person name="Jaffe D."/>
            <person name="Butler J."/>
            <person name="Alvarez P."/>
            <person name="Gnerre S."/>
            <person name="Grabherr M."/>
            <person name="Kleber M."/>
            <person name="Mauceli E."/>
            <person name="Brockman W."/>
            <person name="MacCallum I.A."/>
            <person name="Rounsley S."/>
            <person name="Young S."/>
            <person name="LaButti K."/>
            <person name="Pushparaj V."/>
            <person name="DeCaprio D."/>
            <person name="Crawford M."/>
            <person name="Koehrsen M."/>
            <person name="Engels R."/>
            <person name="Montgomery P."/>
            <person name="Pearson M."/>
            <person name="Howarth C."/>
            <person name="Larson L."/>
            <person name="Luoma S."/>
            <person name="White J."/>
            <person name="Kodira C."/>
            <person name="Zeng Q."/>
            <person name="Oleary S."/>
            <person name="Yandava C."/>
            <person name="Alvarado L."/>
            <person name="Wirth D."/>
            <person name="Volkman S."/>
            <person name="Hartl D."/>
        </authorList>
    </citation>
    <scope>NUCLEOTIDE SEQUENCE [LARGE SCALE GENOMIC DNA]</scope>
</reference>
<accession>A0A0L7KAW2</accession>
<evidence type="ECO:0000259" key="3">
    <source>
        <dbReference type="Pfam" id="PF02893"/>
    </source>
</evidence>
<proteinExistence type="predicted"/>
<feature type="compositionally biased region" description="Polar residues" evidence="1">
    <location>
        <begin position="1010"/>
        <end position="1035"/>
    </location>
</feature>
<feature type="region of interest" description="Disordered" evidence="1">
    <location>
        <begin position="418"/>
        <end position="456"/>
    </location>
</feature>
<feature type="region of interest" description="Disordered" evidence="1">
    <location>
        <begin position="1010"/>
        <end position="1037"/>
    </location>
</feature>
<dbReference type="InterPro" id="IPR011993">
    <property type="entry name" value="PH-like_dom_sf"/>
</dbReference>
<dbReference type="GO" id="GO:0005886">
    <property type="term" value="C:plasma membrane"/>
    <property type="evidence" value="ECO:0007669"/>
    <property type="project" value="TreeGrafter"/>
</dbReference>
<feature type="compositionally biased region" description="Basic and acidic residues" evidence="1">
    <location>
        <begin position="73"/>
        <end position="93"/>
    </location>
</feature>
<feature type="region of interest" description="Disordered" evidence="1">
    <location>
        <begin position="866"/>
        <end position="888"/>
    </location>
</feature>
<dbReference type="Proteomes" id="UP000054289">
    <property type="component" value="Unassembled WGS sequence"/>
</dbReference>
<dbReference type="OrthoDB" id="2162691at2759"/>
<dbReference type="Gene3D" id="2.30.29.30">
    <property type="entry name" value="Pleckstrin-homology domain (PH domain)/Phosphotyrosine-binding domain (PTB)"/>
    <property type="match status" value="1"/>
</dbReference>
<dbReference type="PANTHER" id="PTHR23319">
    <property type="entry name" value="GRAM DOMAIN CONTAINING 1B, ISOFORM E"/>
    <property type="match status" value="1"/>
</dbReference>
<evidence type="ECO:0000256" key="1">
    <source>
        <dbReference type="SAM" id="MobiDB-lite"/>
    </source>
</evidence>
<dbReference type="GO" id="GO:0120015">
    <property type="term" value="F:sterol transfer activity"/>
    <property type="evidence" value="ECO:0007669"/>
    <property type="project" value="TreeGrafter"/>
</dbReference>
<evidence type="ECO:0000313" key="4">
    <source>
        <dbReference type="EMBL" id="KOB60528.1"/>
    </source>
</evidence>
<organism evidence="4 5">
    <name type="scientific">Plasmodium falciparum (isolate HB3)</name>
    <dbReference type="NCBI Taxonomy" id="137071"/>
    <lineage>
        <taxon>Eukaryota</taxon>
        <taxon>Sar</taxon>
        <taxon>Alveolata</taxon>
        <taxon>Apicomplexa</taxon>
        <taxon>Aconoidasida</taxon>
        <taxon>Haemosporida</taxon>
        <taxon>Plasmodiidae</taxon>
        <taxon>Plasmodium</taxon>
        <taxon>Plasmodium (Laverania)</taxon>
    </lineage>
</organism>
<protein>
    <recommendedName>
        <fullName evidence="3">GRAM domain-containing protein</fullName>
    </recommendedName>
</protein>
<gene>
    <name evidence="4" type="ORF">PFHG_02315</name>
</gene>
<feature type="compositionally biased region" description="Low complexity" evidence="1">
    <location>
        <begin position="63"/>
        <end position="72"/>
    </location>
</feature>
<reference evidence="4 5" key="1">
    <citation type="submission" date="2006-03" db="EMBL/GenBank/DDBJ databases">
        <title>Annotation of Plasmodium falciparum HB3.</title>
        <authorList>
            <consortium name="The Broad Institute Genome Sequencing Platform"/>
            <person name="Volkman S.K."/>
            <person name="Neafsey D.E."/>
            <person name="Dash A.P."/>
            <person name="Chitnis C.E."/>
            <person name="Hartl D.L."/>
            <person name="Young S.K."/>
            <person name="Zeng Q."/>
            <person name="Koehrsen M."/>
            <person name="Alvarado L."/>
            <person name="Berlin A."/>
            <person name="Borenstein D."/>
            <person name="Chapman S.B."/>
            <person name="Chen Z."/>
            <person name="Engels R."/>
            <person name="Freedman E."/>
            <person name="Gellesch M."/>
            <person name="Goldberg J."/>
            <person name="Griggs A."/>
            <person name="Gujja S."/>
            <person name="Heilman E.R."/>
            <person name="Heiman D.I."/>
            <person name="Howarth C."/>
            <person name="Jen D."/>
            <person name="Larson L."/>
            <person name="Mehta T."/>
            <person name="Neiman D."/>
            <person name="Park D."/>
            <person name="Pearson M."/>
            <person name="Roberts A."/>
            <person name="Saif S."/>
            <person name="Shea T."/>
            <person name="Shenoy N."/>
            <person name="Sisk P."/>
            <person name="Stolte C."/>
            <person name="Sykes S."/>
            <person name="Walk T."/>
            <person name="White J."/>
            <person name="Yandava C."/>
            <person name="Haas B."/>
            <person name="Henn M.R."/>
            <person name="Nusbaum C."/>
            <person name="Birren B."/>
        </authorList>
    </citation>
    <scope>NUCLEOTIDE SEQUENCE [LARGE SCALE GENOMIC DNA]</scope>
    <source>
        <strain evidence="4">HB3</strain>
    </source>
</reference>
<feature type="region of interest" description="Disordered" evidence="1">
    <location>
        <begin position="56"/>
        <end position="93"/>
    </location>
</feature>
<sequence>MIIVNEIRHIKNITFLMDFYVVKINNFIKVIQHLLFLEKQRDKYVYYITRTNKNKNKNKKVKNVNTTTNSNEKNNEKNDKNNENNDKNNDNVTDDHCDHHECDDLEGRHKIQQILYNIKNMKKKRIKKNVLLDFYTQILTIHRRDQPNLINYYVTLINKLKTFKYNIQLKKIFIQNVIKEINKEYNSFLIDLHYMYFKVKKEVSNINNYDNNNEGHEIASIAFNTSHNKHIYVYKSIGHVYKNILKTLKLRLEVFLNYIYNLCNNIYKKINIYMANVFSMFIDTQEGLFSLMSKRKEYLKEIIKIISAQDNSEHVKNRISCDTLLNTFNNNDIEEDGFEKYNLKNNQNMNNDEYTNHYMSQKKYTFTKLNYITSFYENNYYGHENNNVRRDSNYFQNEQENINESGHINNVEDNINGKKKEQEDQNKDNNNENNNNDNENNNNDNNNDNNDNNVVKPRMKKEVITIKNIIMFFKRFKGYFKLCRKNMYELSPSLMIKEGEVLHELVVRLLNHYTSIININKFFYKSFKKNIYNFNLPVQENKMVNHKIEYVKIFTSAFDKQIYDTHKRFIYIYILKEIYLLLHFHITHIWITIKEHTEELKNIKNKITQENNFFDIFISYVIKNLGTGDMTPELFEKIKNVEKKITNGKESSRSISLYKWRSLIKINTEIDLKHGGEVSILQILSFPYDEFFNELIEENYNEENIFKKSSLEMYKIYSKYCYSTNRKEVKECVGVHLNRTCLYQENNFIHKVLQFLQAKKCSHICMLSIEQNNILTSSNILVNIFNKKNERDKQFAFNLIVHYFIREKGKDTCEIHDTDKNITQTKNQHMHDQVSYDNSAIPILDIQKIISEKNESEDEIKSMHSLLNDDKTKNMDDNQEHKENSILFKDDISNQEIKLSDEESTFEDMNIEVLNMIKKIYEEREKKKLERKRKREKKRKKKKKEKKKTEATLQNLQDIHNKQNVHNVQDIHNKQNVHNVQDIHNKQNTHNVQDIHNKQNIHNVQDIHNKQNTPSVQDTHNNDSKSIMSPDFNNDTNKKRETHINNNIPNPNDGRNEDKTTILDEKRKLEESQNEEKNKCPILEIDDHIFEINDKDHLNYIMRSSMNTFNCALSKKILIQGKIFITMDGIYFISLFNSLFSKNTILKIKYVDIVSVEKLTILHFLANSIKIITKYKSFVFTSFVHRNHCYNLIMDMIYENNNTHIIPKKGTVIIDRYHEYDTDEKNDLSDEVDNTNDINYHIKEGIHTNDKIYKGDIINDYKNNHIIDHYLKDNEMLTDSSKIKNDFPTNIENNKTKNNITNGKCPILHVSNYTKDNNIIYVETINKHLPLNIDTEENEILKNNNFINCTNYIDSLFINRNFKDIFLDIYSNLQNQYNPLLKSVLDKKPLNLSYEHIKDIKDLMYNKTFLTYTTEYNILLFNNETKLIGLPDRSNVKEIFMFFFFKNNIIIQKIITLLSNIPLAGSFNTIVTLNIHNVMNQNTNNYYTQIDFSYDIEFVKSTFFKNHIKNNALPRLEKSIKDLKDYTKEAILQIYQNYDNQTINNNHVNPHQQNNMNQKNKSQKYQSFTFKNNIHIAKTDLQHMTINELREYFKHDFKSVDHLSSYTPLMYFLIVSITAFVIYKLLDVKYHF</sequence>
<keyword evidence="2" id="KW-0472">Membrane</keyword>
<keyword evidence="2" id="KW-1133">Transmembrane helix</keyword>
<dbReference type="GO" id="GO:0140268">
    <property type="term" value="C:endoplasmic reticulum-plasma membrane contact site"/>
    <property type="evidence" value="ECO:0007669"/>
    <property type="project" value="TreeGrafter"/>
</dbReference>
<feature type="compositionally biased region" description="Low complexity" evidence="1">
    <location>
        <begin position="431"/>
        <end position="453"/>
    </location>
</feature>
<dbReference type="EMBL" id="CH671966">
    <property type="protein sequence ID" value="KOB60528.1"/>
    <property type="molecule type" value="Genomic_DNA"/>
</dbReference>
<feature type="compositionally biased region" description="Basic residues" evidence="1">
    <location>
        <begin position="929"/>
        <end position="946"/>
    </location>
</feature>
<feature type="domain" description="GRAM" evidence="3">
    <location>
        <begin position="1107"/>
        <end position="1196"/>
    </location>
</feature>
<dbReference type="PANTHER" id="PTHR23319:SF4">
    <property type="entry name" value="GRAM DOMAIN CONTAINING 1B, ISOFORM E"/>
    <property type="match status" value="1"/>
</dbReference>
<feature type="region of interest" description="Disordered" evidence="1">
    <location>
        <begin position="928"/>
        <end position="955"/>
    </location>
</feature>
<dbReference type="OMA" id="HNVQDIH"/>
<dbReference type="GO" id="GO:0005789">
    <property type="term" value="C:endoplasmic reticulum membrane"/>
    <property type="evidence" value="ECO:0007669"/>
    <property type="project" value="TreeGrafter"/>
</dbReference>
<dbReference type="GO" id="GO:0032366">
    <property type="term" value="P:intracellular sterol transport"/>
    <property type="evidence" value="ECO:0007669"/>
    <property type="project" value="TreeGrafter"/>
</dbReference>
<feature type="compositionally biased region" description="Basic and acidic residues" evidence="1">
    <location>
        <begin position="418"/>
        <end position="430"/>
    </location>
</feature>
<name>A0A0L7KAW2_PLAFX</name>